<organism evidence="6 7">
    <name type="scientific">Prosthecodimorpha staleyi</name>
    <dbReference type="NCBI Taxonomy" id="2840188"/>
    <lineage>
        <taxon>Bacteria</taxon>
        <taxon>Pseudomonadati</taxon>
        <taxon>Pseudomonadota</taxon>
        <taxon>Alphaproteobacteria</taxon>
        <taxon>Hyphomicrobiales</taxon>
        <taxon>Ancalomicrobiaceae</taxon>
        <taxon>Prosthecodimorpha</taxon>
    </lineage>
</organism>
<keyword evidence="7" id="KW-1185">Reference proteome</keyword>
<dbReference type="InterPro" id="IPR006132">
    <property type="entry name" value="Asp/Orn_carbamoyltranf_P-bd"/>
</dbReference>
<feature type="domain" description="Aspartate/ornithine carbamoyltransferase carbamoyl-P binding" evidence="5">
    <location>
        <begin position="23"/>
        <end position="162"/>
    </location>
</feature>
<dbReference type="RefSeq" id="WP_261967649.1">
    <property type="nucleotide sequence ID" value="NZ_JAHHZF010000003.1"/>
</dbReference>
<evidence type="ECO:0000256" key="1">
    <source>
        <dbReference type="ARBA" id="ARBA00003822"/>
    </source>
</evidence>
<gene>
    <name evidence="6" type="ORF">KL771_06005</name>
</gene>
<evidence type="ECO:0000313" key="6">
    <source>
        <dbReference type="EMBL" id="MBT9288993.1"/>
    </source>
</evidence>
<protein>
    <recommendedName>
        <fullName evidence="8">Aspartate carbamoyltransferase</fullName>
    </recommendedName>
</protein>
<dbReference type="EMBL" id="JAHHZF010000003">
    <property type="protein sequence ID" value="MBT9288993.1"/>
    <property type="molecule type" value="Genomic_DNA"/>
</dbReference>
<dbReference type="Pfam" id="PF00185">
    <property type="entry name" value="OTCace"/>
    <property type="match status" value="1"/>
</dbReference>
<comment type="caution">
    <text evidence="6">The sequence shown here is derived from an EMBL/GenBank/DDBJ whole genome shotgun (WGS) entry which is preliminary data.</text>
</comment>
<reference evidence="6 7" key="1">
    <citation type="submission" date="2021-06" db="EMBL/GenBank/DDBJ databases">
        <authorList>
            <person name="Grouzdev D.S."/>
            <person name="Koziaeva V."/>
        </authorList>
    </citation>
    <scope>NUCLEOTIDE SEQUENCE [LARGE SCALE GENOMIC DNA]</scope>
    <source>
        <strain evidence="6 7">22</strain>
    </source>
</reference>
<dbReference type="Gene3D" id="3.40.50.1370">
    <property type="entry name" value="Aspartate/ornithine carbamoyltransferase"/>
    <property type="match status" value="2"/>
</dbReference>
<dbReference type="GO" id="GO:0016743">
    <property type="term" value="F:carboxyl- or carbamoyltransferase activity"/>
    <property type="evidence" value="ECO:0007669"/>
    <property type="project" value="InterPro"/>
</dbReference>
<evidence type="ECO:0000259" key="5">
    <source>
        <dbReference type="Pfam" id="PF02729"/>
    </source>
</evidence>
<comment type="function">
    <text evidence="1">Reversibly catalyzes the transfer of the carbamoyl group from carbamoyl phosphate (CP) to the N(epsilon) atom of ornithine (ORN) to produce L-citrulline.</text>
</comment>
<evidence type="ECO:0000256" key="3">
    <source>
        <dbReference type="RuleBase" id="RU003634"/>
    </source>
</evidence>
<dbReference type="AlphaFoldDB" id="A0A947GAD4"/>
<dbReference type="GO" id="GO:0016597">
    <property type="term" value="F:amino acid binding"/>
    <property type="evidence" value="ECO:0007669"/>
    <property type="project" value="InterPro"/>
</dbReference>
<keyword evidence="2 3" id="KW-0808">Transferase</keyword>
<name>A0A947GAD4_9HYPH</name>
<dbReference type="PRINTS" id="PR00100">
    <property type="entry name" value="AOTCASE"/>
</dbReference>
<dbReference type="Proteomes" id="UP000766595">
    <property type="component" value="Unassembled WGS sequence"/>
</dbReference>
<evidence type="ECO:0008006" key="8">
    <source>
        <dbReference type="Google" id="ProtNLM"/>
    </source>
</evidence>
<dbReference type="PRINTS" id="PR00101">
    <property type="entry name" value="ATCASE"/>
</dbReference>
<evidence type="ECO:0000259" key="4">
    <source>
        <dbReference type="Pfam" id="PF00185"/>
    </source>
</evidence>
<proteinExistence type="inferred from homology"/>
<dbReference type="GO" id="GO:0006520">
    <property type="term" value="P:amino acid metabolic process"/>
    <property type="evidence" value="ECO:0007669"/>
    <property type="project" value="InterPro"/>
</dbReference>
<dbReference type="Pfam" id="PF02729">
    <property type="entry name" value="OTCace_N"/>
    <property type="match status" value="1"/>
</dbReference>
<accession>A0A947GAD4</accession>
<dbReference type="SUPFAM" id="SSF53671">
    <property type="entry name" value="Aspartate/ornithine carbamoyltransferase"/>
    <property type="match status" value="1"/>
</dbReference>
<dbReference type="PANTHER" id="PTHR45753">
    <property type="entry name" value="ORNITHINE CARBAMOYLTRANSFERASE, MITOCHONDRIAL"/>
    <property type="match status" value="1"/>
</dbReference>
<sequence length="328" mass="36092">MAFMYSGAGAHRTRQDSRNVSGHMLSAATIDGEDIDRYCEMAEAFETGVGPIGRAAGRAVALLFFQPSTRTRVGFQVATVALGSHAIGIEDMTASRSNKRSGETLEDCAAVFSNLCDAIVVRHFENGAAARMAAKSRVPVINAGDGWNEHPSQALIDIFALRRGLGRIRGRSIAIGGDPRGRTVRSLVQLLRHEHPTEIVFCPPSHIPVPEDLIETFTRHQIRFRQISDVNDALTGCDAIMMAPYDMSDIGEAPNSDYVSPRRTPDSHVITQEKIDRLSSSALLYHPLPRQDEIDPSCDDLDNARYFEQVRLSKFMRMAILDRALSAV</sequence>
<comment type="similarity">
    <text evidence="3">Belongs to the aspartate/ornithine carbamoyltransferase superfamily.</text>
</comment>
<feature type="domain" description="Aspartate/ornithine carbamoyltransferase Asp/Orn-binding" evidence="4">
    <location>
        <begin position="170"/>
        <end position="322"/>
    </location>
</feature>
<dbReference type="PANTHER" id="PTHR45753:SF6">
    <property type="entry name" value="ASPARTATE CARBAMOYLTRANSFERASE"/>
    <property type="match status" value="1"/>
</dbReference>
<evidence type="ECO:0000313" key="7">
    <source>
        <dbReference type="Proteomes" id="UP000766595"/>
    </source>
</evidence>
<dbReference type="InterPro" id="IPR006130">
    <property type="entry name" value="Asp/Orn_carbamoylTrfase"/>
</dbReference>
<dbReference type="InterPro" id="IPR006131">
    <property type="entry name" value="Asp_carbamoyltransf_Asp/Orn-bd"/>
</dbReference>
<evidence type="ECO:0000256" key="2">
    <source>
        <dbReference type="ARBA" id="ARBA00022679"/>
    </source>
</evidence>
<dbReference type="InterPro" id="IPR036901">
    <property type="entry name" value="Asp/Orn_carbamoylTrfase_sf"/>
</dbReference>